<evidence type="ECO:0008006" key="3">
    <source>
        <dbReference type="Google" id="ProtNLM"/>
    </source>
</evidence>
<proteinExistence type="predicted"/>
<accession>A0A2N3IR07</accession>
<protein>
    <recommendedName>
        <fullName evidence="3">DUF4062 domain-containing protein</fullName>
    </recommendedName>
</protein>
<sequence>MPRNETVIGVFVASPSDVSEERKALESVVHELNKIWSKNLNLRLDLIKWETDIYPGFGEYSQDVINEQVNDEYDVFVAIFWGRSGTPTKIAESGTIEEFNRAYNKYKADAASVDIMVYFKDQPIPPSKMNYEQLRIIQDLKHELGEKGGLYWEFENTEDFESLLRSHLSKVAQKWSSKSNAIINSANLTGSTDLAVNNVVTLYEDEYEEYGLIDYLEIYEDRIFDMTAALASMSEATEKIGNQFTRRTDEINALLEAGEHSDPKKARRVIKLSSDDMERYSEILELQITISSKSREEAFDALSKALSFYVDFKDEDNPSDLSDFEESLKQMIDAASGTLEGFAGYRETVSSLPRLTIQLNKAKRRVVNVLDSVLEEIKTTISSSNDVLAIIKDLKN</sequence>
<dbReference type="RefSeq" id="WP_101320121.1">
    <property type="nucleotide sequence ID" value="NZ_CAWNSS010000060.1"/>
</dbReference>
<evidence type="ECO:0000313" key="1">
    <source>
        <dbReference type="EMBL" id="PKQ73930.1"/>
    </source>
</evidence>
<dbReference type="Proteomes" id="UP000233526">
    <property type="component" value="Unassembled WGS sequence"/>
</dbReference>
<comment type="caution">
    <text evidence="1">The sequence shown here is derived from an EMBL/GenBank/DDBJ whole genome shotgun (WGS) entry which is preliminary data.</text>
</comment>
<dbReference type="EMBL" id="LJZX01000060">
    <property type="protein sequence ID" value="PKQ73930.1"/>
    <property type="molecule type" value="Genomic_DNA"/>
</dbReference>
<gene>
    <name evidence="1" type="ORF">AOX56_21270</name>
</gene>
<reference evidence="1 2" key="1">
    <citation type="journal article" date="2017" name="Front. Microbiol.">
        <title>Strong Genomic and Phenotypic Heterogeneity in the Aeromonas sobria Species Complex.</title>
        <authorList>
            <person name="Gauthier J."/>
            <person name="Vincent A.T."/>
            <person name="Charette S.J."/>
            <person name="Derome N."/>
        </authorList>
    </citation>
    <scope>NUCLEOTIDE SEQUENCE [LARGE SCALE GENOMIC DNA]</scope>
    <source>
        <strain evidence="1 2">JF2635</strain>
    </source>
</reference>
<evidence type="ECO:0000313" key="2">
    <source>
        <dbReference type="Proteomes" id="UP000233526"/>
    </source>
</evidence>
<name>A0A2N3IR07_AERSO</name>
<dbReference type="AlphaFoldDB" id="A0A2N3IR07"/>
<organism evidence="1 2">
    <name type="scientific">Aeromonas sobria</name>
    <dbReference type="NCBI Taxonomy" id="646"/>
    <lineage>
        <taxon>Bacteria</taxon>
        <taxon>Pseudomonadati</taxon>
        <taxon>Pseudomonadota</taxon>
        <taxon>Gammaproteobacteria</taxon>
        <taxon>Aeromonadales</taxon>
        <taxon>Aeromonadaceae</taxon>
        <taxon>Aeromonas</taxon>
    </lineage>
</organism>